<accession>A0ABW0NMS8</accession>
<proteinExistence type="predicted"/>
<feature type="transmembrane region" description="Helical" evidence="1">
    <location>
        <begin position="105"/>
        <end position="128"/>
    </location>
</feature>
<dbReference type="EMBL" id="JBHSMG010000001">
    <property type="protein sequence ID" value="MFC5501340.1"/>
    <property type="molecule type" value="Genomic_DNA"/>
</dbReference>
<evidence type="ECO:0000313" key="2">
    <source>
        <dbReference type="EMBL" id="MFC5501340.1"/>
    </source>
</evidence>
<evidence type="ECO:0000256" key="1">
    <source>
        <dbReference type="SAM" id="Phobius"/>
    </source>
</evidence>
<protein>
    <recommendedName>
        <fullName evidence="4">DUF4064 domain-containing protein</fullName>
    </recommendedName>
</protein>
<keyword evidence="1" id="KW-1133">Transmembrane helix</keyword>
<evidence type="ECO:0008006" key="4">
    <source>
        <dbReference type="Google" id="ProtNLM"/>
    </source>
</evidence>
<keyword evidence="3" id="KW-1185">Reference proteome</keyword>
<name>A0ABW0NMS8_9MICO</name>
<keyword evidence="1" id="KW-0812">Transmembrane</keyword>
<gene>
    <name evidence="2" type="ORF">ACFPJ4_03685</name>
</gene>
<evidence type="ECO:0000313" key="3">
    <source>
        <dbReference type="Proteomes" id="UP001596039"/>
    </source>
</evidence>
<feature type="transmembrane region" description="Helical" evidence="1">
    <location>
        <begin position="68"/>
        <end position="98"/>
    </location>
</feature>
<organism evidence="2 3">
    <name type="scientific">Lysinimonas soli</name>
    <dbReference type="NCBI Taxonomy" id="1074233"/>
    <lineage>
        <taxon>Bacteria</taxon>
        <taxon>Bacillati</taxon>
        <taxon>Actinomycetota</taxon>
        <taxon>Actinomycetes</taxon>
        <taxon>Micrococcales</taxon>
        <taxon>Microbacteriaceae</taxon>
        <taxon>Lysinimonas</taxon>
    </lineage>
</organism>
<feature type="transmembrane region" description="Helical" evidence="1">
    <location>
        <begin position="21"/>
        <end position="48"/>
    </location>
</feature>
<reference evidence="3" key="1">
    <citation type="journal article" date="2019" name="Int. J. Syst. Evol. Microbiol.">
        <title>The Global Catalogue of Microorganisms (GCM) 10K type strain sequencing project: providing services to taxonomists for standard genome sequencing and annotation.</title>
        <authorList>
            <consortium name="The Broad Institute Genomics Platform"/>
            <consortium name="The Broad Institute Genome Sequencing Center for Infectious Disease"/>
            <person name="Wu L."/>
            <person name="Ma J."/>
        </authorList>
    </citation>
    <scope>NUCLEOTIDE SEQUENCE [LARGE SCALE GENOMIC DNA]</scope>
    <source>
        <strain evidence="3">CGMCC 4.6997</strain>
    </source>
</reference>
<dbReference type="RefSeq" id="WP_386738937.1">
    <property type="nucleotide sequence ID" value="NZ_JBHSMG010000001.1"/>
</dbReference>
<dbReference type="Proteomes" id="UP001596039">
    <property type="component" value="Unassembled WGS sequence"/>
</dbReference>
<sequence length="133" mass="13655">MSESTNTPSVAPAPLKPRRAVGVTAFVLGLLGFVGDLVVVLIGIASLFTVTSDLLGLVSGRNTGFGDYGSVFIAVVIGVPFDTLLAVIALILGIVAVARNRGRTLGVIAIVLSALVLITRILLVVTVLTNAHH</sequence>
<comment type="caution">
    <text evidence="2">The sequence shown here is derived from an EMBL/GenBank/DDBJ whole genome shotgun (WGS) entry which is preliminary data.</text>
</comment>
<keyword evidence="1" id="KW-0472">Membrane</keyword>